<dbReference type="InterPro" id="IPR045860">
    <property type="entry name" value="Snake_toxin-like_sf"/>
</dbReference>
<feature type="non-terminal residue" evidence="5">
    <location>
        <position position="1"/>
    </location>
</feature>
<gene>
    <name evidence="5" type="ORF">PLOB_00024944</name>
</gene>
<keyword evidence="3" id="KW-0812">Transmembrane</keyword>
<dbReference type="Gene3D" id="2.10.60.10">
    <property type="entry name" value="CD59"/>
    <property type="match status" value="1"/>
</dbReference>
<evidence type="ECO:0000259" key="4">
    <source>
        <dbReference type="SMART" id="SM00134"/>
    </source>
</evidence>
<dbReference type="PROSITE" id="PS00983">
    <property type="entry name" value="LY6_UPAR"/>
    <property type="match status" value="1"/>
</dbReference>
<keyword evidence="2" id="KW-1015">Disulfide bond</keyword>
<keyword evidence="3" id="KW-0472">Membrane</keyword>
<evidence type="ECO:0000256" key="2">
    <source>
        <dbReference type="ARBA" id="ARBA00023157"/>
    </source>
</evidence>
<feature type="domain" description="UPAR/Ly6" evidence="4">
    <location>
        <begin position="16"/>
        <end position="111"/>
    </location>
</feature>
<dbReference type="Pfam" id="PF00021">
    <property type="entry name" value="UPAR_LY6"/>
    <property type="match status" value="1"/>
</dbReference>
<evidence type="ECO:0000256" key="1">
    <source>
        <dbReference type="ARBA" id="ARBA00022729"/>
    </source>
</evidence>
<dbReference type="InterPro" id="IPR016054">
    <property type="entry name" value="LY6_UPA_recep-like"/>
</dbReference>
<protein>
    <recommendedName>
        <fullName evidence="4">UPAR/Ly6 domain-containing protein</fullName>
    </recommendedName>
</protein>
<keyword evidence="1" id="KW-0732">Signal</keyword>
<dbReference type="SMART" id="SM00134">
    <property type="entry name" value="LU"/>
    <property type="match status" value="1"/>
</dbReference>
<evidence type="ECO:0000313" key="5">
    <source>
        <dbReference type="EMBL" id="CAH3034635.1"/>
    </source>
</evidence>
<keyword evidence="3" id="KW-1133">Transmembrane helix</keyword>
<dbReference type="SUPFAM" id="SSF57302">
    <property type="entry name" value="Snake toxin-like"/>
    <property type="match status" value="1"/>
</dbReference>
<organism evidence="5 6">
    <name type="scientific">Porites lobata</name>
    <dbReference type="NCBI Taxonomy" id="104759"/>
    <lineage>
        <taxon>Eukaryota</taxon>
        <taxon>Metazoa</taxon>
        <taxon>Cnidaria</taxon>
        <taxon>Anthozoa</taxon>
        <taxon>Hexacorallia</taxon>
        <taxon>Scleractinia</taxon>
        <taxon>Fungiina</taxon>
        <taxon>Poritidae</taxon>
        <taxon>Porites</taxon>
    </lineage>
</organism>
<accession>A0ABN8MUJ5</accession>
<dbReference type="InterPro" id="IPR018363">
    <property type="entry name" value="CD59_antigen_CS"/>
</dbReference>
<dbReference type="PANTHER" id="PTHR10036">
    <property type="entry name" value="CD59 GLYCOPROTEIN"/>
    <property type="match status" value="1"/>
</dbReference>
<dbReference type="CDD" id="cd00117">
    <property type="entry name" value="TFP"/>
    <property type="match status" value="1"/>
</dbReference>
<evidence type="ECO:0000256" key="3">
    <source>
        <dbReference type="SAM" id="Phobius"/>
    </source>
</evidence>
<proteinExistence type="predicted"/>
<dbReference type="EMBL" id="CALNXK010000003">
    <property type="protein sequence ID" value="CAH3034635.1"/>
    <property type="molecule type" value="Genomic_DNA"/>
</dbReference>
<dbReference type="Proteomes" id="UP001159405">
    <property type="component" value="Unassembled WGS sequence"/>
</dbReference>
<reference evidence="5 6" key="1">
    <citation type="submission" date="2022-05" db="EMBL/GenBank/DDBJ databases">
        <authorList>
            <consortium name="Genoscope - CEA"/>
            <person name="William W."/>
        </authorList>
    </citation>
    <scope>NUCLEOTIDE SEQUENCE [LARGE SCALE GENOMIC DNA]</scope>
</reference>
<sequence>EEVKTSCYSKEKTCGLQCYECKSKKSWDHCESRKDVENCSSGENRCVKGYADWEEDGSSKKAFRKDCFSAEKCKTAAYNKDCKKGTCKVDCCSGDLCNAGTISLGNSATVPLVSAIILSACAVLTTSLKALIIFK</sequence>
<comment type="caution">
    <text evidence="5">The sequence shown here is derived from an EMBL/GenBank/DDBJ whole genome shotgun (WGS) entry which is preliminary data.</text>
</comment>
<keyword evidence="6" id="KW-1185">Reference proteome</keyword>
<name>A0ABN8MUJ5_9CNID</name>
<feature type="transmembrane region" description="Helical" evidence="3">
    <location>
        <begin position="112"/>
        <end position="134"/>
    </location>
</feature>
<evidence type="ECO:0000313" key="6">
    <source>
        <dbReference type="Proteomes" id="UP001159405"/>
    </source>
</evidence>